<keyword evidence="2" id="KW-0233">DNA recombination</keyword>
<dbReference type="Gene3D" id="1.10.443.10">
    <property type="entry name" value="Intergrase catalytic core"/>
    <property type="match status" value="1"/>
</dbReference>
<dbReference type="InterPro" id="IPR002104">
    <property type="entry name" value="Integrase_catalytic"/>
</dbReference>
<dbReference type="InterPro" id="IPR013762">
    <property type="entry name" value="Integrase-like_cat_sf"/>
</dbReference>
<dbReference type="SUPFAM" id="SSF56349">
    <property type="entry name" value="DNA breaking-rejoining enzymes"/>
    <property type="match status" value="1"/>
</dbReference>
<name>A0ABN1BLL2_9ACTN</name>
<feature type="region of interest" description="Disordered" evidence="4">
    <location>
        <begin position="1"/>
        <end position="51"/>
    </location>
</feature>
<evidence type="ECO:0000313" key="6">
    <source>
        <dbReference type="EMBL" id="GAA0500677.1"/>
    </source>
</evidence>
<sequence>MSKYEDEVVDAELVGHLPAIPEDRTPAIPQTEEDPDAWLPPEAQEDVEAGIPKETRRAYEQDMDRFAEWCDSVGRRVMPAAPQTVTAYMSHLKRTPREKTGKPYGPSTMDRIIASIRSSHRAAGYPPPDTMGARKVVMGYREALAEKLDPAAEKKKATPAHRAALEQALARIDRSTLVGKRDAALLLLGHAIASRGSELVPLNWPASFTDLPEGGLRVRVYRKKRKKWQNVDVVLDPDETLCAALAVRALVRALAEEGHTEGPLFLRMDRWGYLAPEMTRDGKPIGDPSGRMTAEAASDIVTRAMARTGTPGRWTSHSLRRGFVKTSRQAKVDMVQIGRHGGWDDKSKALIGYVDEEDAQGAGNPLAQIGEAERRRREEGQG</sequence>
<evidence type="ECO:0000259" key="5">
    <source>
        <dbReference type="PROSITE" id="PS51900"/>
    </source>
</evidence>
<evidence type="ECO:0000256" key="3">
    <source>
        <dbReference type="PROSITE-ProRule" id="PRU01248"/>
    </source>
</evidence>
<evidence type="ECO:0000256" key="2">
    <source>
        <dbReference type="ARBA" id="ARBA00023172"/>
    </source>
</evidence>
<dbReference type="SUPFAM" id="SSF47823">
    <property type="entry name" value="lambda integrase-like, N-terminal domain"/>
    <property type="match status" value="1"/>
</dbReference>
<dbReference type="Pfam" id="PF00589">
    <property type="entry name" value="Phage_integrase"/>
    <property type="match status" value="1"/>
</dbReference>
<comment type="caution">
    <text evidence="6">The sequence shown here is derived from an EMBL/GenBank/DDBJ whole genome shotgun (WGS) entry which is preliminary data.</text>
</comment>
<gene>
    <name evidence="6" type="ORF">GCM10010361_77660</name>
</gene>
<evidence type="ECO:0000313" key="7">
    <source>
        <dbReference type="Proteomes" id="UP001500909"/>
    </source>
</evidence>
<organism evidence="6 7">
    <name type="scientific">Streptomyces olivaceiscleroticus</name>
    <dbReference type="NCBI Taxonomy" id="68245"/>
    <lineage>
        <taxon>Bacteria</taxon>
        <taxon>Bacillati</taxon>
        <taxon>Actinomycetota</taxon>
        <taxon>Actinomycetes</taxon>
        <taxon>Kitasatosporales</taxon>
        <taxon>Streptomycetaceae</taxon>
        <taxon>Streptomyces</taxon>
    </lineage>
</organism>
<dbReference type="InterPro" id="IPR050090">
    <property type="entry name" value="Tyrosine_recombinase_XerCD"/>
</dbReference>
<protein>
    <submittedName>
        <fullName evidence="6">Site-specific integrase</fullName>
    </submittedName>
</protein>
<evidence type="ECO:0000256" key="1">
    <source>
        <dbReference type="ARBA" id="ARBA00023125"/>
    </source>
</evidence>
<feature type="domain" description="Core-binding (CB)" evidence="5">
    <location>
        <begin position="29"/>
        <end position="124"/>
    </location>
</feature>
<reference evidence="6 7" key="1">
    <citation type="journal article" date="2019" name="Int. J. Syst. Evol. Microbiol.">
        <title>The Global Catalogue of Microorganisms (GCM) 10K type strain sequencing project: providing services to taxonomists for standard genome sequencing and annotation.</title>
        <authorList>
            <consortium name="The Broad Institute Genomics Platform"/>
            <consortium name="The Broad Institute Genome Sequencing Center for Infectious Disease"/>
            <person name="Wu L."/>
            <person name="Ma J."/>
        </authorList>
    </citation>
    <scope>NUCLEOTIDE SEQUENCE [LARGE SCALE GENOMIC DNA]</scope>
    <source>
        <strain evidence="6 7">JCM 4805</strain>
    </source>
</reference>
<dbReference type="RefSeq" id="WP_346100389.1">
    <property type="nucleotide sequence ID" value="NZ_BAAABY010000070.1"/>
</dbReference>
<proteinExistence type="predicted"/>
<feature type="region of interest" description="Disordered" evidence="4">
    <location>
        <begin position="357"/>
        <end position="382"/>
    </location>
</feature>
<keyword evidence="7" id="KW-1185">Reference proteome</keyword>
<accession>A0ABN1BLL2</accession>
<evidence type="ECO:0000256" key="4">
    <source>
        <dbReference type="SAM" id="MobiDB-lite"/>
    </source>
</evidence>
<dbReference type="InterPro" id="IPR010998">
    <property type="entry name" value="Integrase_recombinase_N"/>
</dbReference>
<dbReference type="InterPro" id="IPR011010">
    <property type="entry name" value="DNA_brk_join_enz"/>
</dbReference>
<keyword evidence="1 3" id="KW-0238">DNA-binding</keyword>
<dbReference type="InterPro" id="IPR044068">
    <property type="entry name" value="CB"/>
</dbReference>
<feature type="compositionally biased region" description="Basic and acidic residues" evidence="4">
    <location>
        <begin position="371"/>
        <end position="382"/>
    </location>
</feature>
<dbReference type="PANTHER" id="PTHR30349:SF81">
    <property type="entry name" value="TYROSINE RECOMBINASE XERC"/>
    <property type="match status" value="1"/>
</dbReference>
<dbReference type="Proteomes" id="UP001500909">
    <property type="component" value="Unassembled WGS sequence"/>
</dbReference>
<dbReference type="PANTHER" id="PTHR30349">
    <property type="entry name" value="PHAGE INTEGRASE-RELATED"/>
    <property type="match status" value="1"/>
</dbReference>
<dbReference type="Gene3D" id="1.10.150.130">
    <property type="match status" value="1"/>
</dbReference>
<dbReference type="PROSITE" id="PS51900">
    <property type="entry name" value="CB"/>
    <property type="match status" value="1"/>
</dbReference>
<dbReference type="EMBL" id="BAAABY010000070">
    <property type="protein sequence ID" value="GAA0500677.1"/>
    <property type="molecule type" value="Genomic_DNA"/>
</dbReference>